<dbReference type="InterPro" id="IPR051446">
    <property type="entry name" value="HTH_trans_reg/aminotransferase"/>
</dbReference>
<gene>
    <name evidence="7" type="ORF">GTW51_02645</name>
</gene>
<dbReference type="Proteomes" id="UP000476332">
    <property type="component" value="Unassembled WGS sequence"/>
</dbReference>
<feature type="domain" description="HTH gntR-type" evidence="6">
    <location>
        <begin position="1"/>
        <end position="62"/>
    </location>
</feature>
<evidence type="ECO:0000313" key="8">
    <source>
        <dbReference type="Proteomes" id="UP000476332"/>
    </source>
</evidence>
<dbReference type="InterPro" id="IPR015424">
    <property type="entry name" value="PyrdxlP-dep_Trfase"/>
</dbReference>
<reference evidence="7 8" key="1">
    <citation type="submission" date="2020-01" db="EMBL/GenBank/DDBJ databases">
        <title>Genomes of bacteria type strains.</title>
        <authorList>
            <person name="Chen J."/>
            <person name="Zhu S."/>
            <person name="Chen J."/>
        </authorList>
    </citation>
    <scope>NUCLEOTIDE SEQUENCE [LARGE SCALE GENOMIC DNA]</scope>
    <source>
        <strain evidence="7 8">KCTC 52919</strain>
    </source>
</reference>
<dbReference type="Pfam" id="PF00392">
    <property type="entry name" value="GntR"/>
    <property type="match status" value="1"/>
</dbReference>
<dbReference type="InterPro" id="IPR015421">
    <property type="entry name" value="PyrdxlP-dep_Trfase_major"/>
</dbReference>
<dbReference type="InterPro" id="IPR000524">
    <property type="entry name" value="Tscrpt_reg_HTH_GntR"/>
</dbReference>
<dbReference type="GO" id="GO:0003677">
    <property type="term" value="F:DNA binding"/>
    <property type="evidence" value="ECO:0007669"/>
    <property type="project" value="UniProtKB-KW"/>
</dbReference>
<dbReference type="InterPro" id="IPR036390">
    <property type="entry name" value="WH_DNA-bd_sf"/>
</dbReference>
<evidence type="ECO:0000259" key="6">
    <source>
        <dbReference type="PROSITE" id="PS50949"/>
    </source>
</evidence>
<dbReference type="InterPro" id="IPR004839">
    <property type="entry name" value="Aminotransferase_I/II_large"/>
</dbReference>
<comment type="similarity">
    <text evidence="1">In the C-terminal section; belongs to the class-I pyridoxal-phosphate-dependent aminotransferase family.</text>
</comment>
<keyword evidence="7" id="KW-0808">Transferase</keyword>
<dbReference type="GO" id="GO:0008483">
    <property type="term" value="F:transaminase activity"/>
    <property type="evidence" value="ECO:0007669"/>
    <property type="project" value="UniProtKB-KW"/>
</dbReference>
<dbReference type="CDD" id="cd07377">
    <property type="entry name" value="WHTH_GntR"/>
    <property type="match status" value="1"/>
</dbReference>
<keyword evidence="5" id="KW-0804">Transcription</keyword>
<dbReference type="PROSITE" id="PS50949">
    <property type="entry name" value="HTH_GNTR"/>
    <property type="match status" value="1"/>
</dbReference>
<evidence type="ECO:0000256" key="5">
    <source>
        <dbReference type="ARBA" id="ARBA00023163"/>
    </source>
</evidence>
<accession>A0A6L9MD50</accession>
<keyword evidence="7" id="KW-0032">Aminotransferase</keyword>
<dbReference type="Gene3D" id="1.10.10.10">
    <property type="entry name" value="Winged helix-like DNA-binding domain superfamily/Winged helix DNA-binding domain"/>
    <property type="match status" value="1"/>
</dbReference>
<dbReference type="PANTHER" id="PTHR46577:SF2">
    <property type="entry name" value="TRANSCRIPTIONAL REGULATORY PROTEIN"/>
    <property type="match status" value="1"/>
</dbReference>
<dbReference type="Pfam" id="PF00155">
    <property type="entry name" value="Aminotran_1_2"/>
    <property type="match status" value="1"/>
</dbReference>
<keyword evidence="8" id="KW-1185">Reference proteome</keyword>
<keyword evidence="3" id="KW-0805">Transcription regulation</keyword>
<dbReference type="CDD" id="cd00609">
    <property type="entry name" value="AAT_like"/>
    <property type="match status" value="1"/>
</dbReference>
<dbReference type="AlphaFoldDB" id="A0A6L9MD50"/>
<dbReference type="PANTHER" id="PTHR46577">
    <property type="entry name" value="HTH-TYPE TRANSCRIPTIONAL REGULATORY PROTEIN GABR"/>
    <property type="match status" value="1"/>
</dbReference>
<dbReference type="GO" id="GO:0003700">
    <property type="term" value="F:DNA-binding transcription factor activity"/>
    <property type="evidence" value="ECO:0007669"/>
    <property type="project" value="InterPro"/>
</dbReference>
<evidence type="ECO:0000256" key="4">
    <source>
        <dbReference type="ARBA" id="ARBA00023125"/>
    </source>
</evidence>
<dbReference type="SUPFAM" id="SSF46785">
    <property type="entry name" value="Winged helix' DNA-binding domain"/>
    <property type="match status" value="1"/>
</dbReference>
<protein>
    <submittedName>
        <fullName evidence="7">Aminotransferase class I/II-fold pyridoxal phosphate-dependent enzyme</fullName>
    </submittedName>
</protein>
<dbReference type="SUPFAM" id="SSF53383">
    <property type="entry name" value="PLP-dependent transferases"/>
    <property type="match status" value="1"/>
</dbReference>
<evidence type="ECO:0000256" key="3">
    <source>
        <dbReference type="ARBA" id="ARBA00023015"/>
    </source>
</evidence>
<name>A0A6L9MD50_9HYPH</name>
<dbReference type="SMART" id="SM00345">
    <property type="entry name" value="HTH_GNTR"/>
    <property type="match status" value="1"/>
</dbReference>
<sequence>MDEIRRRMAARTLAAGEKLPSVRGFAAEMCVSPSTVVEAYDRLAAEGLIRSRPGAGFFVAGALPPMLLAEVEPRLEREFDPFWVSRQSLDAGPDVLRPGCGWLPADWMPHASLRKALRGLSRADDAILADYGPTRGLLALRRLLARQLAAEGVAAGADQILLTGSGTQALDLLCRFFLQPGDTVLLDDPCYFNFQALLRAHRVRIVSVPWTPSGPDIARFEAAVATHRPRLYVTNSAIHNPTGATLSPPVAHRILTTAAAADMTIVEDDIFADFEPEPSTRLAALDGLARVVRIGSFSKTLSASVRVGYIAARGDWIEGLVDLQVATSFGGASPLAAELVHAMLSDGSYRKHMAALRTRLARRRKETIAALAEFGVEPWTLPRGGFTLWCRLPDGQDAADMARTALRQGVVLAPGNVFSVARTAPAMMRFNVAQMDPKVLDVLRAMPGLRPGQA</sequence>
<comment type="caution">
    <text evidence="7">The sequence shown here is derived from an EMBL/GenBank/DDBJ whole genome shotgun (WGS) entry which is preliminary data.</text>
</comment>
<organism evidence="7 8">
    <name type="scientific">Aurantimonas aggregata</name>
    <dbReference type="NCBI Taxonomy" id="2047720"/>
    <lineage>
        <taxon>Bacteria</taxon>
        <taxon>Pseudomonadati</taxon>
        <taxon>Pseudomonadota</taxon>
        <taxon>Alphaproteobacteria</taxon>
        <taxon>Hyphomicrobiales</taxon>
        <taxon>Aurantimonadaceae</taxon>
        <taxon>Aurantimonas</taxon>
    </lineage>
</organism>
<keyword evidence="2" id="KW-0663">Pyridoxal phosphate</keyword>
<keyword evidence="4" id="KW-0238">DNA-binding</keyword>
<dbReference type="InterPro" id="IPR036388">
    <property type="entry name" value="WH-like_DNA-bd_sf"/>
</dbReference>
<dbReference type="Gene3D" id="3.40.640.10">
    <property type="entry name" value="Type I PLP-dependent aspartate aminotransferase-like (Major domain)"/>
    <property type="match status" value="1"/>
</dbReference>
<evidence type="ECO:0000256" key="1">
    <source>
        <dbReference type="ARBA" id="ARBA00005384"/>
    </source>
</evidence>
<evidence type="ECO:0000256" key="2">
    <source>
        <dbReference type="ARBA" id="ARBA00022898"/>
    </source>
</evidence>
<evidence type="ECO:0000313" key="7">
    <source>
        <dbReference type="EMBL" id="NDV85591.1"/>
    </source>
</evidence>
<dbReference type="EMBL" id="JAAAMJ010000001">
    <property type="protein sequence ID" value="NDV85591.1"/>
    <property type="molecule type" value="Genomic_DNA"/>
</dbReference>
<proteinExistence type="inferred from homology"/>
<dbReference type="GO" id="GO:0030170">
    <property type="term" value="F:pyridoxal phosphate binding"/>
    <property type="evidence" value="ECO:0007669"/>
    <property type="project" value="InterPro"/>
</dbReference>